<gene>
    <name evidence="1" type="ORF">Gogos_009893</name>
</gene>
<dbReference type="EMBL" id="JABEZY010000004">
    <property type="protein sequence ID" value="MBA0736330.1"/>
    <property type="molecule type" value="Genomic_DNA"/>
</dbReference>
<protein>
    <recommendedName>
        <fullName evidence="3">RNase H type-1 domain-containing protein</fullName>
    </recommendedName>
</protein>
<keyword evidence="2" id="KW-1185">Reference proteome</keyword>
<dbReference type="OrthoDB" id="1435729at2759"/>
<evidence type="ECO:0000313" key="2">
    <source>
        <dbReference type="Proteomes" id="UP000593579"/>
    </source>
</evidence>
<proteinExistence type="predicted"/>
<name>A0A7J9BJG2_GOSGO</name>
<reference evidence="1 2" key="1">
    <citation type="journal article" date="2019" name="Genome Biol. Evol.">
        <title>Insights into the evolution of the New World diploid cottons (Gossypium, subgenus Houzingenia) based on genome sequencing.</title>
        <authorList>
            <person name="Grover C.E."/>
            <person name="Arick M.A. 2nd"/>
            <person name="Thrash A."/>
            <person name="Conover J.L."/>
            <person name="Sanders W.S."/>
            <person name="Peterson D.G."/>
            <person name="Frelichowski J.E."/>
            <person name="Scheffler J.A."/>
            <person name="Scheffler B.E."/>
            <person name="Wendel J.F."/>
        </authorList>
    </citation>
    <scope>NUCLEOTIDE SEQUENCE [LARGE SCALE GENOMIC DNA]</scope>
    <source>
        <strain evidence="1">5</strain>
        <tissue evidence="1">Leaf</tissue>
    </source>
</reference>
<dbReference type="AlphaFoldDB" id="A0A7J9BJG2"/>
<evidence type="ECO:0008006" key="3">
    <source>
        <dbReference type="Google" id="ProtNLM"/>
    </source>
</evidence>
<dbReference type="Proteomes" id="UP000593579">
    <property type="component" value="Unassembled WGS sequence"/>
</dbReference>
<evidence type="ECO:0000313" key="1">
    <source>
        <dbReference type="EMBL" id="MBA0736330.1"/>
    </source>
</evidence>
<accession>A0A7J9BJG2</accession>
<organism evidence="1 2">
    <name type="scientific">Gossypium gossypioides</name>
    <name type="common">Mexican cotton</name>
    <name type="synonym">Selera gossypioides</name>
    <dbReference type="NCBI Taxonomy" id="34282"/>
    <lineage>
        <taxon>Eukaryota</taxon>
        <taxon>Viridiplantae</taxon>
        <taxon>Streptophyta</taxon>
        <taxon>Embryophyta</taxon>
        <taxon>Tracheophyta</taxon>
        <taxon>Spermatophyta</taxon>
        <taxon>Magnoliopsida</taxon>
        <taxon>eudicotyledons</taxon>
        <taxon>Gunneridae</taxon>
        <taxon>Pentapetalae</taxon>
        <taxon>rosids</taxon>
        <taxon>malvids</taxon>
        <taxon>Malvales</taxon>
        <taxon>Malvaceae</taxon>
        <taxon>Malvoideae</taxon>
        <taxon>Gossypium</taxon>
    </lineage>
</organism>
<comment type="caution">
    <text evidence="1">The sequence shown here is derived from an EMBL/GenBank/DDBJ whole genome shotgun (WGS) entry which is preliminary data.</text>
</comment>
<sequence>MAWARLFGNNGSMEQMACKLRIENSWQRPKPGWVKINIDGWMSTSRQRAAIGGALRGSSGGWLVGFEMVEVESNNALLIDTIRNNFAANSNTVEIRFIHE</sequence>